<proteinExistence type="predicted"/>
<keyword evidence="3" id="KW-1185">Reference proteome</keyword>
<reference evidence="3" key="1">
    <citation type="submission" date="2017-02" db="EMBL/GenBank/DDBJ databases">
        <authorList>
            <person name="Varghese N."/>
            <person name="Submissions S."/>
        </authorList>
    </citation>
    <scope>NUCLEOTIDE SEQUENCE [LARGE SCALE GENOMIC DNA]</scope>
    <source>
        <strain evidence="3">ATCC 700200</strain>
    </source>
</reference>
<dbReference type="Proteomes" id="UP000190774">
    <property type="component" value="Unassembled WGS sequence"/>
</dbReference>
<keyword evidence="1" id="KW-0812">Transmembrane</keyword>
<gene>
    <name evidence="2" type="ORF">SAMN02745166_04787</name>
</gene>
<sequence>MKHIPNLAGALLGLLFVTFGLNFFLQFIPMPADPSPDTAPHKLFMAALFPTGYLTFVKVLEITGGLLVALPKTRNIGLLILGPIVVNILAFHTFLTKGAGLFEPPVLLISALSLFLLFVERKAFAGLVNRVR</sequence>
<name>A0A1T4Z147_9BACT</name>
<protein>
    <recommendedName>
        <fullName evidence="4">DoxX-like family protein</fullName>
    </recommendedName>
</protein>
<feature type="transmembrane region" description="Helical" evidence="1">
    <location>
        <begin position="48"/>
        <end position="69"/>
    </location>
</feature>
<feature type="transmembrane region" description="Helical" evidence="1">
    <location>
        <begin position="101"/>
        <end position="119"/>
    </location>
</feature>
<feature type="transmembrane region" description="Helical" evidence="1">
    <location>
        <begin position="7"/>
        <end position="28"/>
    </location>
</feature>
<organism evidence="2 3">
    <name type="scientific">Prosthecobacter debontii</name>
    <dbReference type="NCBI Taxonomy" id="48467"/>
    <lineage>
        <taxon>Bacteria</taxon>
        <taxon>Pseudomonadati</taxon>
        <taxon>Verrucomicrobiota</taxon>
        <taxon>Verrucomicrobiia</taxon>
        <taxon>Verrucomicrobiales</taxon>
        <taxon>Verrucomicrobiaceae</taxon>
        <taxon>Prosthecobacter</taxon>
    </lineage>
</organism>
<feature type="transmembrane region" description="Helical" evidence="1">
    <location>
        <begin position="76"/>
        <end position="95"/>
    </location>
</feature>
<keyword evidence="1" id="KW-0472">Membrane</keyword>
<dbReference type="AlphaFoldDB" id="A0A1T4Z147"/>
<dbReference type="RefSeq" id="WP_078815900.1">
    <property type="nucleotide sequence ID" value="NZ_FUYE01000024.1"/>
</dbReference>
<evidence type="ECO:0000256" key="1">
    <source>
        <dbReference type="SAM" id="Phobius"/>
    </source>
</evidence>
<dbReference type="OrthoDB" id="195290at2"/>
<evidence type="ECO:0000313" key="2">
    <source>
        <dbReference type="EMBL" id="SKB07767.1"/>
    </source>
</evidence>
<accession>A0A1T4Z147</accession>
<dbReference type="STRING" id="48467.SAMN02745166_04787"/>
<evidence type="ECO:0000313" key="3">
    <source>
        <dbReference type="Proteomes" id="UP000190774"/>
    </source>
</evidence>
<evidence type="ECO:0008006" key="4">
    <source>
        <dbReference type="Google" id="ProtNLM"/>
    </source>
</evidence>
<dbReference type="EMBL" id="FUYE01000024">
    <property type="protein sequence ID" value="SKB07767.1"/>
    <property type="molecule type" value="Genomic_DNA"/>
</dbReference>
<keyword evidence="1" id="KW-1133">Transmembrane helix</keyword>